<dbReference type="Pfam" id="PF01074">
    <property type="entry name" value="Glyco_hydro_38N"/>
    <property type="match status" value="1"/>
</dbReference>
<dbReference type="Pfam" id="PF07748">
    <property type="entry name" value="Glyco_hydro_38C"/>
    <property type="match status" value="1"/>
</dbReference>
<protein>
    <submittedName>
        <fullName evidence="4">Alpha-mannosidase</fullName>
    </submittedName>
</protein>
<dbReference type="Pfam" id="PF17677">
    <property type="entry name" value="Glyco_hydro38C2"/>
    <property type="match status" value="1"/>
</dbReference>
<keyword evidence="5" id="KW-1185">Reference proteome</keyword>
<dbReference type="SUPFAM" id="SSF88713">
    <property type="entry name" value="Glycoside hydrolase/deacetylase"/>
    <property type="match status" value="1"/>
</dbReference>
<proteinExistence type="predicted"/>
<evidence type="ECO:0000259" key="3">
    <source>
        <dbReference type="Pfam" id="PF17677"/>
    </source>
</evidence>
<dbReference type="InterPro" id="IPR013780">
    <property type="entry name" value="Glyco_hydro_b"/>
</dbReference>
<reference evidence="4 5" key="1">
    <citation type="submission" date="2016-10" db="EMBL/GenBank/DDBJ databases">
        <authorList>
            <person name="de Groot N.N."/>
        </authorList>
    </citation>
    <scope>NUCLEOTIDE SEQUENCE [LARGE SCALE GENOMIC DNA]</scope>
    <source>
        <strain evidence="4 5">CGMCC 1.9156</strain>
    </source>
</reference>
<name>A0A1I2G1E9_9BACT</name>
<dbReference type="SUPFAM" id="SSF74650">
    <property type="entry name" value="Galactose mutarotase-like"/>
    <property type="match status" value="1"/>
</dbReference>
<dbReference type="STRING" id="655355.SAMN05216283_102693"/>
<feature type="domain" description="Glycosyl hydrolase family 38 C-terminal" evidence="2">
    <location>
        <begin position="576"/>
        <end position="771"/>
    </location>
</feature>
<organism evidence="4 5">
    <name type="scientific">Sunxiuqinia elliptica</name>
    <dbReference type="NCBI Taxonomy" id="655355"/>
    <lineage>
        <taxon>Bacteria</taxon>
        <taxon>Pseudomonadati</taxon>
        <taxon>Bacteroidota</taxon>
        <taxon>Bacteroidia</taxon>
        <taxon>Marinilabiliales</taxon>
        <taxon>Prolixibacteraceae</taxon>
        <taxon>Sunxiuqinia</taxon>
    </lineage>
</organism>
<dbReference type="InterPro" id="IPR011013">
    <property type="entry name" value="Gal_mutarotase_sf_dom"/>
</dbReference>
<evidence type="ECO:0000259" key="2">
    <source>
        <dbReference type="Pfam" id="PF07748"/>
    </source>
</evidence>
<dbReference type="Gene3D" id="2.60.40.2220">
    <property type="match status" value="1"/>
</dbReference>
<evidence type="ECO:0000259" key="1">
    <source>
        <dbReference type="Pfam" id="PF01074"/>
    </source>
</evidence>
<feature type="domain" description="Glycosyl hydrolases family 38 C-terminal" evidence="3">
    <location>
        <begin position="871"/>
        <end position="940"/>
    </location>
</feature>
<dbReference type="InterPro" id="IPR041147">
    <property type="entry name" value="GH38_C"/>
</dbReference>
<dbReference type="Gene3D" id="2.60.40.1180">
    <property type="entry name" value="Golgi alpha-mannosidase II"/>
    <property type="match status" value="1"/>
</dbReference>
<dbReference type="InterPro" id="IPR027291">
    <property type="entry name" value="Glyco_hydro_38_N_sf"/>
</dbReference>
<gene>
    <name evidence="4" type="ORF">SAMN05216283_102693</name>
</gene>
<dbReference type="GO" id="GO:0006013">
    <property type="term" value="P:mannose metabolic process"/>
    <property type="evidence" value="ECO:0007669"/>
    <property type="project" value="InterPro"/>
</dbReference>
<dbReference type="EMBL" id="FONW01000002">
    <property type="protein sequence ID" value="SFF10790.1"/>
    <property type="molecule type" value="Genomic_DNA"/>
</dbReference>
<dbReference type="PANTHER" id="PTHR46017:SF1">
    <property type="entry name" value="ALPHA-MANNOSIDASE 2C1"/>
    <property type="match status" value="1"/>
</dbReference>
<dbReference type="Gene3D" id="2.70.98.30">
    <property type="entry name" value="Golgi alpha-mannosidase II, domain 4"/>
    <property type="match status" value="1"/>
</dbReference>
<evidence type="ECO:0000313" key="5">
    <source>
        <dbReference type="Proteomes" id="UP000198964"/>
    </source>
</evidence>
<dbReference type="GO" id="GO:0004559">
    <property type="term" value="F:alpha-mannosidase activity"/>
    <property type="evidence" value="ECO:0007669"/>
    <property type="project" value="InterPro"/>
</dbReference>
<dbReference type="Gene3D" id="3.20.110.10">
    <property type="entry name" value="Glycoside hydrolase 38, N terminal domain"/>
    <property type="match status" value="1"/>
</dbReference>
<dbReference type="InterPro" id="IPR011330">
    <property type="entry name" value="Glyco_hydro/deAcase_b/a-brl"/>
</dbReference>
<accession>A0A1I2G1E9</accession>
<dbReference type="PANTHER" id="PTHR46017">
    <property type="entry name" value="ALPHA-MANNOSIDASE 2C1"/>
    <property type="match status" value="1"/>
</dbReference>
<dbReference type="Proteomes" id="UP000198964">
    <property type="component" value="Unassembled WGS sequence"/>
</dbReference>
<dbReference type="AlphaFoldDB" id="A0A1I2G1E9"/>
<feature type="domain" description="Glycoside hydrolase family 38 N-terminal" evidence="1">
    <location>
        <begin position="114"/>
        <end position="372"/>
    </location>
</feature>
<dbReference type="GO" id="GO:0009313">
    <property type="term" value="P:oligosaccharide catabolic process"/>
    <property type="evidence" value="ECO:0007669"/>
    <property type="project" value="TreeGrafter"/>
</dbReference>
<dbReference type="GO" id="GO:0030246">
    <property type="term" value="F:carbohydrate binding"/>
    <property type="evidence" value="ECO:0007669"/>
    <property type="project" value="InterPro"/>
</dbReference>
<evidence type="ECO:0000313" key="4">
    <source>
        <dbReference type="EMBL" id="SFF10790.1"/>
    </source>
</evidence>
<dbReference type="InterPro" id="IPR011682">
    <property type="entry name" value="Glyco_hydro_38_C"/>
</dbReference>
<sequence>MVLLVAVNASPLIAQNKTVVFNYHKPYQTKYVDGVLLAKASVESASVKGYDQLIFDRGYRTGFTQQHDTTWLWLPVIGQPEKIQFTSASQKMSHQQLFTPLVSDDWGYFKNGRIHVICSSHQDIAWMNTPDSCRHERVHDIVLPALDLIDEHPEFKFEMEQSLNLMEAIEDAPNERQRIIKSYQSGNFEWGATFTQPYEGLESDEQLVRQTYLGRKWIKDNLPGMDAKVAYNIDVPGRSLQVPQILSKAGIDYLFVSRMKEGFYNWHSPDGSKILTYSPGNYGWSLLIYKYLEEDAITALQKLNQVLKNWNDYYQEHHLPPHYALVISTDAGGPKYYEEVIREWNEIASKSKAGIPQIQHSTADEFLNEINTPEARFDSISGERPNLWVYIHGAAHYEAIKAKKQAAVNVPAAETFSTINSLLENSFEEYPQKELFEAWYKSIYPDHGWGGKNGAITDSIFQASLEQGNEIGQKILRMALENISDKVSLPNKYNVIVYNDLSWPRNGTAKVDISGLKGDNWVLVAPDGERVPAQIVENQELVFQVKNVPSIGYKTYQLKKESQKAGNFEVASNYCENNFYKITFGNGGITSLYDKQLEKEMINSTRFAAGDLLYMGYDGHGAGEFVQVTEPNLTDFEELHQKNAQWEQVVNGDIFSVFQASYQMADFKVIQKITVYHQKKQIDFEYDIPDWNGRHNRQIRAAFPLNMKEDAQVSYDVPMGMIHVGKDEMTQRPKGWAWGGTYWQKPAEIRPREIQNFMTASDSQAGVTISTNVVTADWVDPTREKADYTILNFVLLSTHKSCHGLGNWYHQTGAHEFKFSLSSHEPGWKNGYHFGVEENHPFHVVQREGKQQGALPIEKGFVTTSDALTKITALKKAENDDNVVLRILEVERQNKEVSVTTNWNAEAVYQTNLIEEAPNLVPHTANEFKVKLEGSAIETYKLELK</sequence>
<dbReference type="InterPro" id="IPR000602">
    <property type="entry name" value="Glyco_hydro_38_N"/>
</dbReference>